<dbReference type="RefSeq" id="WP_206558986.1">
    <property type="nucleotide sequence ID" value="NZ_JAFKCZ010000002.1"/>
</dbReference>
<reference evidence="1" key="1">
    <citation type="submission" date="2021-02" db="EMBL/GenBank/DDBJ databases">
        <title>PHA producing bacteria isolated from coastal sediment in Guangdong, Shenzhen.</title>
        <authorList>
            <person name="Zheng W."/>
            <person name="Yu S."/>
            <person name="Huang Y."/>
        </authorList>
    </citation>
    <scope>NUCLEOTIDE SEQUENCE</scope>
    <source>
        <strain evidence="1">TN14-10</strain>
    </source>
</reference>
<organism evidence="1 2">
    <name type="scientific">Parahaliea mediterranea</name>
    <dbReference type="NCBI Taxonomy" id="651086"/>
    <lineage>
        <taxon>Bacteria</taxon>
        <taxon>Pseudomonadati</taxon>
        <taxon>Pseudomonadota</taxon>
        <taxon>Gammaproteobacteria</taxon>
        <taxon>Cellvibrionales</taxon>
        <taxon>Halieaceae</taxon>
        <taxon>Parahaliea</taxon>
    </lineage>
</organism>
<keyword evidence="2" id="KW-1185">Reference proteome</keyword>
<dbReference type="SUPFAM" id="SSF56235">
    <property type="entry name" value="N-terminal nucleophile aminohydrolases (Ntn hydrolases)"/>
    <property type="match status" value="1"/>
</dbReference>
<dbReference type="Gene3D" id="3.60.20.10">
    <property type="entry name" value="Glutamine Phosphoribosylpyrophosphate, subunit 1, domain 1"/>
    <property type="match status" value="1"/>
</dbReference>
<dbReference type="EMBL" id="JAFKCZ010000002">
    <property type="protein sequence ID" value="MBN7795537.1"/>
    <property type="molecule type" value="Genomic_DNA"/>
</dbReference>
<protein>
    <submittedName>
        <fullName evidence="1">Proteasome-type protease</fullName>
    </submittedName>
</protein>
<dbReference type="InterPro" id="IPR029055">
    <property type="entry name" value="Ntn_hydrolases_N"/>
</dbReference>
<evidence type="ECO:0000313" key="2">
    <source>
        <dbReference type="Proteomes" id="UP000664303"/>
    </source>
</evidence>
<dbReference type="GO" id="GO:0008233">
    <property type="term" value="F:peptidase activity"/>
    <property type="evidence" value="ECO:0007669"/>
    <property type="project" value="UniProtKB-KW"/>
</dbReference>
<dbReference type="AlphaFoldDB" id="A0A939DDH3"/>
<gene>
    <name evidence="1" type="ORF">JYP50_02975</name>
</gene>
<proteinExistence type="predicted"/>
<sequence>MTYCLAIALDEGLVFCSDSRTNAGPDRVSTYSKMHRFSVPYDRSLVLLSAGNLATSQAVVAQIQRDLEGDDKGRFNLLKAKYVSEVAEYVGELSVREQAKYSGDNAPGAGFNAGATFILGGQVKGQPQELYLVYPEGNHITASEQHPYLQIGETKYGKPILDRIIRPDTPAETAMRCALVSMDSTVRSNATVGPPIECLFYRADSLQPQSRYFKLEEHHPYLARLRKAWDDNIRQAFDNLPTLSEVFDAEAGRH</sequence>
<dbReference type="GO" id="GO:0006508">
    <property type="term" value="P:proteolysis"/>
    <property type="evidence" value="ECO:0007669"/>
    <property type="project" value="UniProtKB-KW"/>
</dbReference>
<keyword evidence="1" id="KW-0378">Hydrolase</keyword>
<keyword evidence="1" id="KW-0647">Proteasome</keyword>
<dbReference type="InterPro" id="IPR016545">
    <property type="entry name" value="UCP009120_prtse"/>
</dbReference>
<keyword evidence="1" id="KW-0645">Protease</keyword>
<dbReference type="Proteomes" id="UP000664303">
    <property type="component" value="Unassembled WGS sequence"/>
</dbReference>
<accession>A0A939DDH3</accession>
<dbReference type="PIRSF" id="PIRSF009120">
    <property type="entry name" value="UCP009120_prtse"/>
    <property type="match status" value="1"/>
</dbReference>
<comment type="caution">
    <text evidence="1">The sequence shown here is derived from an EMBL/GenBank/DDBJ whole genome shotgun (WGS) entry which is preliminary data.</text>
</comment>
<name>A0A939DDH3_9GAMM</name>
<evidence type="ECO:0000313" key="1">
    <source>
        <dbReference type="EMBL" id="MBN7795537.1"/>
    </source>
</evidence>
<dbReference type="GO" id="GO:0000502">
    <property type="term" value="C:proteasome complex"/>
    <property type="evidence" value="ECO:0007669"/>
    <property type="project" value="UniProtKB-KW"/>
</dbReference>
<dbReference type="CDD" id="cd03765">
    <property type="entry name" value="proteasome_beta_bacterial"/>
    <property type="match status" value="1"/>
</dbReference>